<comment type="caution">
    <text evidence="3">The sequence shown here is derived from an EMBL/GenBank/DDBJ whole genome shotgun (WGS) entry which is preliminary data.</text>
</comment>
<name>A0A831TH95_9BACT</name>
<dbReference type="SMART" id="SM00710">
    <property type="entry name" value="PbH1"/>
    <property type="match status" value="7"/>
</dbReference>
<protein>
    <recommendedName>
        <fullName evidence="4">CSLREA domain-containing protein</fullName>
    </recommendedName>
</protein>
<feature type="region of interest" description="Disordered" evidence="1">
    <location>
        <begin position="793"/>
        <end position="860"/>
    </location>
</feature>
<feature type="region of interest" description="Disordered" evidence="1">
    <location>
        <begin position="744"/>
        <end position="775"/>
    </location>
</feature>
<proteinExistence type="predicted"/>
<dbReference type="NCBIfam" id="NF041518">
    <property type="entry name" value="choice_anch_Q"/>
    <property type="match status" value="1"/>
</dbReference>
<dbReference type="InterPro" id="IPR011050">
    <property type="entry name" value="Pectin_lyase_fold/virulence"/>
</dbReference>
<dbReference type="SUPFAM" id="SSF51126">
    <property type="entry name" value="Pectin lyase-like"/>
    <property type="match status" value="3"/>
</dbReference>
<dbReference type="AlphaFoldDB" id="A0A831TH95"/>
<feature type="compositionally biased region" description="Low complexity" evidence="1">
    <location>
        <begin position="793"/>
        <end position="818"/>
    </location>
</feature>
<feature type="transmembrane region" description="Helical" evidence="2">
    <location>
        <begin position="865"/>
        <end position="886"/>
    </location>
</feature>
<sequence length="896" mass="87989">MIGRLGLLRAGLLLFSLALGAGGTLLFLSSQTEAVDVTFDVTEVSDAVDANPGDGVCDTGTGVCTLRAAIQEANALSDNVVIELPSGTYELSLTGAGEDNGGQGDLDVTKTRGTLTISGSSAADTLVTWQAVPGDDRILDIHDGAEVEVVQVTLSGGAPPDGDGGAIRNAGTLELTDVVVQQSQAPRRGGGIFNSGTLRLATNRTGTLIQNNQAGTDGGGIANAQGATAELHRVTVQGNSTVQDGGGIFNQGTLVIGDASLIGGASQALGNSAGRNGGGIAHADGSLTVTGATIQWNVAGTAPEGGSGGGVWADPGVQPDLRNVTVADNQATAGGGIAAGKLVLTDSTLQRNRAETDGGGLLVLSSGNARVIGGTIVDNAASNGDGGGIANQATLTLSRVSIQRNQAASRVGGGIFNASSATLTADNQTVVESNRAASGGGLANAGTAALNGVRVLTNTASGNGGGIENSGSLSLQGAVVSDNSAGQHGGGVYHTGSQAIEIERGAFLSGNRAQLDGGGIFAAGPVEITDSQIQGNGAGQRGGGILTQGQLTIERSVVIDNVAGLDGGGLYLAGGTDGTATDSAVRRNQAQTGVGGGIAIASDASLTLAYTSLTENQAGLYGGGIGILGAVEATNVTISTNAGGQRGGGIWVGPASQATLQFVTLAANGASAGGALYNDSGQVSLLGVLIASSPGGGNCGGIAPESEGGNLEDRNSCLLDGEGDLVNADPDLQPLQSEAGGLTFFHPLGTGSQAIDQGPDGECPEDDQRHQPRPQGAACDIGAYELLAASLPTATPTPTQTPTVTVTPSVTPAVTPSAQATPTGSPTARPSPVVPTVAPWSTPTPSITLPNTGSSSGEGVDRRGLGLGMMAIGGFGVALTLVTLVVPVSPRRRASD</sequence>
<keyword evidence="2" id="KW-0812">Transmembrane</keyword>
<dbReference type="PANTHER" id="PTHR11319:SF35">
    <property type="entry name" value="OUTER MEMBRANE PROTEIN PMPC-RELATED"/>
    <property type="match status" value="1"/>
</dbReference>
<feature type="compositionally biased region" description="Polar residues" evidence="1">
    <location>
        <begin position="839"/>
        <end position="857"/>
    </location>
</feature>
<dbReference type="InterPro" id="IPR006626">
    <property type="entry name" value="PbH1"/>
</dbReference>
<evidence type="ECO:0000313" key="3">
    <source>
        <dbReference type="EMBL" id="HEG92236.1"/>
    </source>
</evidence>
<dbReference type="PANTHER" id="PTHR11319">
    <property type="entry name" value="G PROTEIN-COUPLED RECEPTOR-RELATED"/>
    <property type="match status" value="1"/>
</dbReference>
<keyword evidence="2" id="KW-1133">Transmembrane helix</keyword>
<dbReference type="InterPro" id="IPR059226">
    <property type="entry name" value="Choice_anch_Q_dom"/>
</dbReference>
<evidence type="ECO:0008006" key="4">
    <source>
        <dbReference type="Google" id="ProtNLM"/>
    </source>
</evidence>
<evidence type="ECO:0000256" key="2">
    <source>
        <dbReference type="SAM" id="Phobius"/>
    </source>
</evidence>
<gene>
    <name evidence="3" type="ORF">ENP34_12505</name>
</gene>
<feature type="compositionally biased region" description="Polar residues" evidence="1">
    <location>
        <begin position="819"/>
        <end position="828"/>
    </location>
</feature>
<reference evidence="3" key="1">
    <citation type="journal article" date="2020" name="mSystems">
        <title>Genome- and Community-Level Interaction Insights into Carbon Utilization and Element Cycling Functions of Hydrothermarchaeota in Hydrothermal Sediment.</title>
        <authorList>
            <person name="Zhou Z."/>
            <person name="Liu Y."/>
            <person name="Xu W."/>
            <person name="Pan J."/>
            <person name="Luo Z.H."/>
            <person name="Li M."/>
        </authorList>
    </citation>
    <scope>NUCLEOTIDE SEQUENCE [LARGE SCALE GENOMIC DNA]</scope>
    <source>
        <strain evidence="3">SpSt-210</strain>
    </source>
</reference>
<keyword evidence="2" id="KW-0472">Membrane</keyword>
<organism evidence="3">
    <name type="scientific">Thermorudis peleae</name>
    <dbReference type="NCBI Taxonomy" id="1382356"/>
    <lineage>
        <taxon>Bacteria</taxon>
        <taxon>Pseudomonadati</taxon>
        <taxon>Thermomicrobiota</taxon>
        <taxon>Thermomicrobia</taxon>
        <taxon>Thermomicrobia incertae sedis</taxon>
        <taxon>Thermorudis</taxon>
    </lineage>
</organism>
<dbReference type="EMBL" id="DSIY01000291">
    <property type="protein sequence ID" value="HEG92236.1"/>
    <property type="molecule type" value="Genomic_DNA"/>
</dbReference>
<evidence type="ECO:0000256" key="1">
    <source>
        <dbReference type="SAM" id="MobiDB-lite"/>
    </source>
</evidence>
<accession>A0A831TH95</accession>